<dbReference type="EMBL" id="GGEC01061178">
    <property type="protein sequence ID" value="MBX41662.1"/>
    <property type="molecule type" value="Transcribed_RNA"/>
</dbReference>
<organism evidence="1">
    <name type="scientific">Rhizophora mucronata</name>
    <name type="common">Asiatic mangrove</name>
    <dbReference type="NCBI Taxonomy" id="61149"/>
    <lineage>
        <taxon>Eukaryota</taxon>
        <taxon>Viridiplantae</taxon>
        <taxon>Streptophyta</taxon>
        <taxon>Embryophyta</taxon>
        <taxon>Tracheophyta</taxon>
        <taxon>Spermatophyta</taxon>
        <taxon>Magnoliopsida</taxon>
        <taxon>eudicotyledons</taxon>
        <taxon>Gunneridae</taxon>
        <taxon>Pentapetalae</taxon>
        <taxon>rosids</taxon>
        <taxon>fabids</taxon>
        <taxon>Malpighiales</taxon>
        <taxon>Rhizophoraceae</taxon>
        <taxon>Rhizophora</taxon>
    </lineage>
</organism>
<name>A0A2P2NGQ1_RHIMU</name>
<protein>
    <submittedName>
        <fullName evidence="1">3-ketoacyl-CoA synthase</fullName>
    </submittedName>
</protein>
<reference evidence="1" key="1">
    <citation type="submission" date="2018-02" db="EMBL/GenBank/DDBJ databases">
        <title>Rhizophora mucronata_Transcriptome.</title>
        <authorList>
            <person name="Meera S.P."/>
            <person name="Sreeshan A."/>
            <person name="Augustine A."/>
        </authorList>
    </citation>
    <scope>NUCLEOTIDE SEQUENCE</scope>
    <source>
        <tissue evidence="1">Leaf</tissue>
    </source>
</reference>
<proteinExistence type="predicted"/>
<dbReference type="AlphaFoldDB" id="A0A2P2NGQ1"/>
<accession>A0A2P2NGQ1</accession>
<evidence type="ECO:0000313" key="1">
    <source>
        <dbReference type="EMBL" id="MBX41662.1"/>
    </source>
</evidence>
<sequence>MQKCSKACLKSGIYGFHWRLKIFRPMRVNRKRSCSDAGRTKGPIVVMLDFKASPAIAIKSFDKFIPTLLSLSSSSKTQR</sequence>